<proteinExistence type="predicted"/>
<dbReference type="Pfam" id="PF18962">
    <property type="entry name" value="Por_Secre_tail"/>
    <property type="match status" value="1"/>
</dbReference>
<evidence type="ECO:0000259" key="2">
    <source>
        <dbReference type="Pfam" id="PF18962"/>
    </source>
</evidence>
<protein>
    <submittedName>
        <fullName evidence="3">T9SS type A sorting domain-containing protein</fullName>
    </submittedName>
</protein>
<dbReference type="AlphaFoldDB" id="A0AAU8FJ14"/>
<accession>A0AAU8FJ14</accession>
<sequence length="440" mass="46616">MKLSFTYLAGLVTGRRAYVVILSSLLAHSTFAQQGSTGNTYIFGGAQMTFFGNHDFANGGAGALPGIIGTERTGTPGILNFAPSASHNGGADAAHVDGFVRKYGTTLFVFPVGDNGFYGPFAAQGDGTTGAYYHADASTAITSNLAGGDYPILPAGGPYPTSSFEEALTSVSPVEYWDIDGDNATPITLTWDAASDVTTLTTGQLDKLTIAGWNGTQWLAIPSVVDATSILGGASDLTAGSITTQSPVIPSTYTIYTLAYRDVPLPVTLASFDALREGNAVALKWATTEEMNAARFEVERSLNGKSWDKIGDVAARGESTVRVEYSFVDIQPAEGENLYRLKMIDLDGTFAYSRVRNVRVDGSTPELSVYPNPVTDKLHVKESRTVKEVTMFNTKGLKVYHSKGLGGGAIDVTSLPTGIYAVHITRNGGITSVQKILVNR</sequence>
<dbReference type="NCBIfam" id="TIGR04183">
    <property type="entry name" value="Por_Secre_tail"/>
    <property type="match status" value="1"/>
</dbReference>
<organism evidence="3">
    <name type="scientific">Dyadobacter sp. 676</name>
    <dbReference type="NCBI Taxonomy" id="3088362"/>
    <lineage>
        <taxon>Bacteria</taxon>
        <taxon>Pseudomonadati</taxon>
        <taxon>Bacteroidota</taxon>
        <taxon>Cytophagia</taxon>
        <taxon>Cytophagales</taxon>
        <taxon>Spirosomataceae</taxon>
        <taxon>Dyadobacter</taxon>
    </lineage>
</organism>
<evidence type="ECO:0000256" key="1">
    <source>
        <dbReference type="SAM" id="SignalP"/>
    </source>
</evidence>
<dbReference type="EMBL" id="CP159289">
    <property type="protein sequence ID" value="XCH23437.1"/>
    <property type="molecule type" value="Genomic_DNA"/>
</dbReference>
<gene>
    <name evidence="3" type="ORF">ABV298_24440</name>
</gene>
<evidence type="ECO:0000313" key="3">
    <source>
        <dbReference type="EMBL" id="XCH23437.1"/>
    </source>
</evidence>
<feature type="signal peptide" evidence="1">
    <location>
        <begin position="1"/>
        <end position="32"/>
    </location>
</feature>
<keyword evidence="1" id="KW-0732">Signal</keyword>
<dbReference type="RefSeq" id="WP_353718763.1">
    <property type="nucleotide sequence ID" value="NZ_CP159289.1"/>
</dbReference>
<name>A0AAU8FJ14_9BACT</name>
<feature type="chain" id="PRO_5043515578" evidence="1">
    <location>
        <begin position="33"/>
        <end position="440"/>
    </location>
</feature>
<reference evidence="3" key="1">
    <citation type="submission" date="2024-06" db="EMBL/GenBank/DDBJ databases">
        <title>Sequencing and assembly of the genome of Dyadobacter sp. strain 676, a symbiont of Cyamopsis tetragonoloba.</title>
        <authorList>
            <person name="Guro P."/>
            <person name="Sazanova A."/>
            <person name="Kuznetsova I."/>
            <person name="Belimov A."/>
            <person name="Safronova V."/>
        </authorList>
    </citation>
    <scope>NUCLEOTIDE SEQUENCE</scope>
    <source>
        <strain evidence="3">676</strain>
    </source>
</reference>
<dbReference type="InterPro" id="IPR026444">
    <property type="entry name" value="Secre_tail"/>
</dbReference>
<feature type="domain" description="Secretion system C-terminal sorting" evidence="2">
    <location>
        <begin position="369"/>
        <end position="438"/>
    </location>
</feature>